<comment type="similarity">
    <text evidence="2">Belongs to the ABC transporter superfamily. ABCG family. PDR (TC 3.A.1.205) subfamily.</text>
</comment>
<keyword evidence="3" id="KW-0813">Transport</keyword>
<feature type="transmembrane region" description="Helical" evidence="10">
    <location>
        <begin position="1545"/>
        <end position="1564"/>
    </location>
</feature>
<accession>A0AAI8W0V4</accession>
<keyword evidence="7 10" id="KW-1133">Transmembrane helix</keyword>
<dbReference type="CDD" id="cd03233">
    <property type="entry name" value="ABCG_PDR_domain1"/>
    <property type="match status" value="1"/>
</dbReference>
<gene>
    <name evidence="13" type="ORF">LECACI_7A000331</name>
</gene>
<feature type="transmembrane region" description="Helical" evidence="10">
    <location>
        <begin position="650"/>
        <end position="673"/>
    </location>
</feature>
<evidence type="ECO:0000256" key="9">
    <source>
        <dbReference type="SAM" id="MobiDB-lite"/>
    </source>
</evidence>
<comment type="subcellular location">
    <subcellularLocation>
        <location evidence="1">Membrane</location>
        <topology evidence="1">Multi-pass membrane protein</topology>
    </subcellularLocation>
</comment>
<evidence type="ECO:0000259" key="11">
    <source>
        <dbReference type="PROSITE" id="PS50181"/>
    </source>
</evidence>
<feature type="transmembrane region" description="Helical" evidence="10">
    <location>
        <begin position="1520"/>
        <end position="1539"/>
    </location>
</feature>
<dbReference type="InterPro" id="IPR013525">
    <property type="entry name" value="ABC2_TM"/>
</dbReference>
<evidence type="ECO:0000313" key="13">
    <source>
        <dbReference type="EMBL" id="CAK3763461.1"/>
    </source>
</evidence>
<organism evidence="13 14">
    <name type="scientific">Lecanosticta acicola</name>
    <dbReference type="NCBI Taxonomy" id="111012"/>
    <lineage>
        <taxon>Eukaryota</taxon>
        <taxon>Fungi</taxon>
        <taxon>Dikarya</taxon>
        <taxon>Ascomycota</taxon>
        <taxon>Pezizomycotina</taxon>
        <taxon>Dothideomycetes</taxon>
        <taxon>Dothideomycetidae</taxon>
        <taxon>Mycosphaerellales</taxon>
        <taxon>Mycosphaerellaceae</taxon>
        <taxon>Lecanosticta</taxon>
    </lineage>
</organism>
<keyword evidence="5" id="KW-0547">Nucleotide-binding</keyword>
<dbReference type="PANTHER" id="PTHR19241">
    <property type="entry name" value="ATP-BINDING CASSETTE TRANSPORTER"/>
    <property type="match status" value="1"/>
</dbReference>
<feature type="compositionally biased region" description="Polar residues" evidence="9">
    <location>
        <begin position="113"/>
        <end position="127"/>
    </location>
</feature>
<proteinExistence type="inferred from homology"/>
<dbReference type="EMBL" id="CAVMBE010000001">
    <property type="protein sequence ID" value="CAK3763461.1"/>
    <property type="molecule type" value="Genomic_DNA"/>
</dbReference>
<comment type="caution">
    <text evidence="13">The sequence shown here is derived from an EMBL/GenBank/DDBJ whole genome shotgun (WGS) entry which is preliminary data.</text>
</comment>
<evidence type="ECO:0000256" key="5">
    <source>
        <dbReference type="ARBA" id="ARBA00022741"/>
    </source>
</evidence>
<feature type="domain" description="ABC transporter" evidence="12">
    <location>
        <begin position="219"/>
        <end position="462"/>
    </location>
</feature>
<evidence type="ECO:0000256" key="1">
    <source>
        <dbReference type="ARBA" id="ARBA00004141"/>
    </source>
</evidence>
<dbReference type="InterPro" id="IPR034001">
    <property type="entry name" value="ABCG_PDR_1"/>
</dbReference>
<dbReference type="PROSITE" id="PS50893">
    <property type="entry name" value="ABC_TRANSPORTER_2"/>
    <property type="match status" value="2"/>
</dbReference>
<dbReference type="InterPro" id="IPR029481">
    <property type="entry name" value="ABC_trans_N"/>
</dbReference>
<dbReference type="Pfam" id="PF01061">
    <property type="entry name" value="ABC2_membrane"/>
    <property type="match status" value="2"/>
</dbReference>
<keyword evidence="8 10" id="KW-0472">Membrane</keyword>
<dbReference type="GO" id="GO:0016020">
    <property type="term" value="C:membrane"/>
    <property type="evidence" value="ECO:0007669"/>
    <property type="project" value="UniProtKB-SubCell"/>
</dbReference>
<name>A0AAI8W0V4_9PEZI</name>
<evidence type="ECO:0000256" key="8">
    <source>
        <dbReference type="ARBA" id="ARBA00023136"/>
    </source>
</evidence>
<dbReference type="Pfam" id="PF00005">
    <property type="entry name" value="ABC_tran"/>
    <property type="match status" value="2"/>
</dbReference>
<dbReference type="Gene3D" id="3.40.50.300">
    <property type="entry name" value="P-loop containing nucleotide triphosphate hydrolases"/>
    <property type="match status" value="2"/>
</dbReference>
<feature type="domain" description="ABC transporter" evidence="12">
    <location>
        <begin position="920"/>
        <end position="1158"/>
    </location>
</feature>
<evidence type="ECO:0000256" key="10">
    <source>
        <dbReference type="SAM" id="Phobius"/>
    </source>
</evidence>
<feature type="transmembrane region" description="Helical" evidence="10">
    <location>
        <begin position="1396"/>
        <end position="1415"/>
    </location>
</feature>
<evidence type="ECO:0000313" key="14">
    <source>
        <dbReference type="Proteomes" id="UP001296104"/>
    </source>
</evidence>
<feature type="region of interest" description="Disordered" evidence="9">
    <location>
        <begin position="17"/>
        <end position="70"/>
    </location>
</feature>
<feature type="transmembrane region" description="Helical" evidence="10">
    <location>
        <begin position="1255"/>
        <end position="1276"/>
    </location>
</feature>
<evidence type="ECO:0000256" key="4">
    <source>
        <dbReference type="ARBA" id="ARBA00022692"/>
    </source>
</evidence>
<dbReference type="GO" id="GO:0005524">
    <property type="term" value="F:ATP binding"/>
    <property type="evidence" value="ECO:0007669"/>
    <property type="project" value="UniProtKB-KW"/>
</dbReference>
<reference evidence="13" key="1">
    <citation type="submission" date="2023-11" db="EMBL/GenBank/DDBJ databases">
        <authorList>
            <person name="Alioto T."/>
            <person name="Alioto T."/>
            <person name="Gomez Garrido J."/>
        </authorList>
    </citation>
    <scope>NUCLEOTIDE SEQUENCE</scope>
</reference>
<protein>
    <submittedName>
        <fullName evidence="13">ABC transporter</fullName>
    </submittedName>
</protein>
<dbReference type="GO" id="GO:0140359">
    <property type="term" value="F:ABC-type transporter activity"/>
    <property type="evidence" value="ECO:0007669"/>
    <property type="project" value="InterPro"/>
</dbReference>
<dbReference type="InterPro" id="IPR034003">
    <property type="entry name" value="ABCG_PDR_2"/>
</dbReference>
<feature type="transmembrane region" description="Helical" evidence="10">
    <location>
        <begin position="1435"/>
        <end position="1455"/>
    </location>
</feature>
<dbReference type="InterPro" id="IPR036047">
    <property type="entry name" value="F-box-like_dom_sf"/>
</dbReference>
<feature type="transmembrane region" description="Helical" evidence="10">
    <location>
        <begin position="1365"/>
        <end position="1384"/>
    </location>
</feature>
<dbReference type="InterPro" id="IPR003439">
    <property type="entry name" value="ABC_transporter-like_ATP-bd"/>
</dbReference>
<dbReference type="GO" id="GO:0016887">
    <property type="term" value="F:ATP hydrolysis activity"/>
    <property type="evidence" value="ECO:0007669"/>
    <property type="project" value="InterPro"/>
</dbReference>
<dbReference type="Pfam" id="PF06422">
    <property type="entry name" value="PDR_CDR"/>
    <property type="match status" value="1"/>
</dbReference>
<dbReference type="InterPro" id="IPR027417">
    <property type="entry name" value="P-loop_NTPase"/>
</dbReference>
<dbReference type="InterPro" id="IPR003593">
    <property type="entry name" value="AAA+_ATPase"/>
</dbReference>
<dbReference type="SMART" id="SM00382">
    <property type="entry name" value="AAA"/>
    <property type="match status" value="2"/>
</dbReference>
<feature type="transmembrane region" description="Helical" evidence="10">
    <location>
        <begin position="1325"/>
        <end position="1353"/>
    </location>
</feature>
<dbReference type="CDD" id="cd03232">
    <property type="entry name" value="ABCG_PDR_domain2"/>
    <property type="match status" value="1"/>
</dbReference>
<feature type="transmembrane region" description="Helical" evidence="10">
    <location>
        <begin position="609"/>
        <end position="629"/>
    </location>
</feature>
<feature type="region of interest" description="Disordered" evidence="9">
    <location>
        <begin position="83"/>
        <end position="157"/>
    </location>
</feature>
<feature type="region of interest" description="Disordered" evidence="9">
    <location>
        <begin position="870"/>
        <end position="909"/>
    </location>
</feature>
<evidence type="ECO:0000256" key="6">
    <source>
        <dbReference type="ARBA" id="ARBA00022840"/>
    </source>
</evidence>
<dbReference type="FunFam" id="3.40.50.300:FF:000054">
    <property type="entry name" value="ABC multidrug transporter atrF"/>
    <property type="match status" value="1"/>
</dbReference>
<feature type="transmembrane region" description="Helical" evidence="10">
    <location>
        <begin position="685"/>
        <end position="703"/>
    </location>
</feature>
<dbReference type="PROSITE" id="PS00211">
    <property type="entry name" value="ABC_TRANSPORTER_1"/>
    <property type="match status" value="1"/>
</dbReference>
<feature type="transmembrane region" description="Helical" evidence="10">
    <location>
        <begin position="1288"/>
        <end position="1305"/>
    </location>
</feature>
<keyword evidence="6" id="KW-0067">ATP-binding</keyword>
<sequence length="1920" mass="215938">MWGSSVDERKLNLADNARANQWHRGDGQADAARVHQPTHPTEDVESSPEDTERAGTWGETDVGGFDREGAMEDYLELRNHLTHLTKTRSKDPGHPLKRAATGASARSKKQSLRDSPSFRQGQPSEGVTSGDPEKEEGPEERGDVEAGAQEEEEDEFELDRFMREGYFEKRTDDESHKKVGVIYKNLTVKGVGSTASFVKTLPDAILGTFGPDLWRIISGFIPALHRRSGETRTILNDLTGCVRDGEMMLVLGRPGSGCSTFLKAISNNREGYAEVSGQVSYGGITADKQKKIYRGEVNYNQEDDVHFASLNVWQTFTFALMNKTKKKFQDDIPVIADALLRMFGISHTKYTLVGDEYTRGVSGGERKRVSIAETLASKSTVICWDNSTRGLDASTALDYARSLRIMTDVSNRTTLVTLYQAGEGIYEQMDKVLVIDQGREVFMGPADEAKQYFIDLGFECPDRQTTADFLTAVTDPVERRFRVGYEDRAPKTPEDLERAFRQSPAYQKVLDDIADYEKYLEESHYKDAKRFESAVQEGKSKRVSKKSAYTVSFPRQVMACTKREFWLLLGDTTTLWTKLFIIISNGLIVGSLFYGEPENTEGAFSRGGALFFSILFLGWLQLTELMKAVSGRAVVARHKDYAFYRPSAVAAARVVADLPVILVQVLIFGIIMYFMTNLTVTAGRFFIYMLFVYITTILLTALYRMFAAVSPEIDTAVRFSGIALNLLIIYTGYVIPKPQLLTKYIWFGWIYYINPLSYAFEAVLTNEFAGRTMQCAPSQLVPQGPGIDPTYQGCAVAGAAVDGKSVAGETFVQTQYNYTRADLWRNFGVVIAYAVLYIIVTIICTEAFSFANTGGGALVFKKSKRAKQMIKESPPADEEKAGVAGDNESSAKKESGMGSSSDDDRESDALEQITKSDSIFTWRDVEYTVPYLGGERKLLNKVNGYAKPGVMVALMGASGAGKTTLLNTLAQRQTMGVVSGEMFVDGRPLGPEFQRNTGFCLQGDLHDGTATIREALEFSAILRQPASTPRAEKIAYVDKIVELLELNDLQDAIIMSLGVEQRKRLTIGVELAAKPSLLLFLDEPTSGLDSQSAYSIVRFLKKLAHSGQAIVCTIHQPSSVLIQQFDMILALNPGGNTFYFGPVGENGQDVIDYFRERGVDCPPNKNVAEFILETAARPHKRADGSRIDWNEEWRNSQQAVVVVEEIEGLKLTRSTTKASNVRREEQKEYAAPILLQCTELLKRTFKQYWRDPSYLYGKLFVSVIVGIFNGFTFWQLGNTNQDMQNRMFTAFLILTIPPTVVNAVVPKFFTNMALWQAREYPSRIYGWFAFATAQVVAEIPPAIIGALVYWILWYWPTGLPTESSVSGYVFLMVMLFFLFQASWGQWICAFAPSFTVISNVLPFFFVMFSLFNGVVRPYAMLPVFWRYWMYWVNPSTYWISGVLAATLNGIPVNCAETEAAHFNPPPGQTCQAYAGSYAMQAGGFLKNPGATTDCQYCQYSSGNDYLASLNINADQKWRDFGIFLVFVFTNWFLVYFFIYTVRVRGWGFGFGYLFAGLGKMVGFIKKPINRLMAKKRGGDIILFDKKTAPTEPQPVTTEMERIIWGLAMVRLREEERKRSQFMNLPNELKLAIFAHLQAKDLQIATGVCAHFRELVYGNLPRLADPQAHLGRLREFVGYYVTPDPARVDLLEAMRRVMSIKGLWTDRYLTDVVLDSVTFLPADRSLEWRRGTWRMAELLYFLHAQHHLQGKQGPRSYVDGEEPDRISFERWSGMVQISVGRFLEISTSTLKSWHDTIVNTPGGHFRGEPQLEPQTDLMLTGLFFINSATEAVQRPLWFKKCYCSLSGKLEYLSMQQLSDLLHVPLLPQLWSIIPSGRVDGCYFAYCVRSEWAVVRIYQAVFQGKALSALERLAVLEELWIW</sequence>
<evidence type="ECO:0000256" key="2">
    <source>
        <dbReference type="ARBA" id="ARBA00006012"/>
    </source>
</evidence>
<dbReference type="InterPro" id="IPR017871">
    <property type="entry name" value="ABC_transporter-like_CS"/>
</dbReference>
<dbReference type="Proteomes" id="UP001296104">
    <property type="component" value="Unassembled WGS sequence"/>
</dbReference>
<dbReference type="PROSITE" id="PS50181">
    <property type="entry name" value="FBOX"/>
    <property type="match status" value="1"/>
</dbReference>
<dbReference type="InterPro" id="IPR010929">
    <property type="entry name" value="PDR_CDR_ABC"/>
</dbReference>
<dbReference type="Pfam" id="PF12937">
    <property type="entry name" value="F-box-like"/>
    <property type="match status" value="1"/>
</dbReference>
<dbReference type="SUPFAM" id="SSF52540">
    <property type="entry name" value="P-loop containing nucleoside triphosphate hydrolases"/>
    <property type="match status" value="2"/>
</dbReference>
<keyword evidence="4 10" id="KW-0812">Transmembrane</keyword>
<dbReference type="InterPro" id="IPR001810">
    <property type="entry name" value="F-box_dom"/>
</dbReference>
<feature type="transmembrane region" description="Helical" evidence="10">
    <location>
        <begin position="715"/>
        <end position="735"/>
    </location>
</feature>
<feature type="compositionally biased region" description="Acidic residues" evidence="9">
    <location>
        <begin position="148"/>
        <end position="157"/>
    </location>
</feature>
<dbReference type="Pfam" id="PF14510">
    <property type="entry name" value="ABC_trans_N"/>
    <property type="match status" value="1"/>
</dbReference>
<feature type="transmembrane region" description="Helical" evidence="10">
    <location>
        <begin position="830"/>
        <end position="860"/>
    </location>
</feature>
<feature type="domain" description="F-box" evidence="11">
    <location>
        <begin position="1618"/>
        <end position="1655"/>
    </location>
</feature>
<dbReference type="Gene3D" id="1.20.1280.50">
    <property type="match status" value="1"/>
</dbReference>
<keyword evidence="14" id="KW-1185">Reference proteome</keyword>
<evidence type="ECO:0000256" key="3">
    <source>
        <dbReference type="ARBA" id="ARBA00022448"/>
    </source>
</evidence>
<evidence type="ECO:0000259" key="12">
    <source>
        <dbReference type="PROSITE" id="PS50893"/>
    </source>
</evidence>
<evidence type="ECO:0000256" key="7">
    <source>
        <dbReference type="ARBA" id="ARBA00022989"/>
    </source>
</evidence>
<dbReference type="SUPFAM" id="SSF81383">
    <property type="entry name" value="F-box domain"/>
    <property type="match status" value="1"/>
</dbReference>